<dbReference type="Pfam" id="PF01095">
    <property type="entry name" value="Pectinesterase"/>
    <property type="match status" value="1"/>
</dbReference>
<dbReference type="GO" id="GO:0046910">
    <property type="term" value="F:pectinesterase inhibitor activity"/>
    <property type="evidence" value="ECO:0000318"/>
    <property type="project" value="GO_Central"/>
</dbReference>
<organism evidence="9 10">
    <name type="scientific">Zostera marina</name>
    <name type="common">Eelgrass</name>
    <dbReference type="NCBI Taxonomy" id="29655"/>
    <lineage>
        <taxon>Eukaryota</taxon>
        <taxon>Viridiplantae</taxon>
        <taxon>Streptophyta</taxon>
        <taxon>Embryophyta</taxon>
        <taxon>Tracheophyta</taxon>
        <taxon>Spermatophyta</taxon>
        <taxon>Magnoliopsida</taxon>
        <taxon>Liliopsida</taxon>
        <taxon>Zosteraceae</taxon>
        <taxon>Zostera</taxon>
    </lineage>
</organism>
<name>A0A0K9P1J4_ZOSMR</name>
<gene>
    <name evidence="9" type="ORF">ZOSMA_490G00010</name>
</gene>
<evidence type="ECO:0000256" key="1">
    <source>
        <dbReference type="ARBA" id="ARBA00005184"/>
    </source>
</evidence>
<dbReference type="AlphaFoldDB" id="A0A0K9P1J4"/>
<dbReference type="InterPro" id="IPR033131">
    <property type="entry name" value="Pectinesterase_Asp_AS"/>
</dbReference>
<dbReference type="PANTHER" id="PTHR31707">
    <property type="entry name" value="PECTINESTERASE"/>
    <property type="match status" value="1"/>
</dbReference>
<comment type="caution">
    <text evidence="9">The sequence shown here is derived from an EMBL/GenBank/DDBJ whole genome shotgun (WGS) entry which is preliminary data.</text>
</comment>
<feature type="domain" description="Pectinesterase inhibitor" evidence="8">
    <location>
        <begin position="22"/>
        <end position="162"/>
    </location>
</feature>
<keyword evidence="4 7" id="KW-0378">Hydrolase</keyword>
<dbReference type="InterPro" id="IPR000070">
    <property type="entry name" value="Pectinesterase_cat"/>
</dbReference>
<dbReference type="UniPathway" id="UPA00545">
    <property type="reaction ID" value="UER00823"/>
</dbReference>
<dbReference type="Gene3D" id="1.20.140.40">
    <property type="entry name" value="Invertase/pectin methylesterase inhibitor family protein"/>
    <property type="match status" value="1"/>
</dbReference>
<evidence type="ECO:0000256" key="2">
    <source>
        <dbReference type="ARBA" id="ARBA00006027"/>
    </source>
</evidence>
<dbReference type="InterPro" id="IPR006501">
    <property type="entry name" value="Pectinesterase_inhib_dom"/>
</dbReference>
<dbReference type="InterPro" id="IPR012334">
    <property type="entry name" value="Pectin_lyas_fold"/>
</dbReference>
<dbReference type="NCBIfam" id="TIGR01614">
    <property type="entry name" value="PME_inhib"/>
    <property type="match status" value="1"/>
</dbReference>
<dbReference type="Pfam" id="PF04043">
    <property type="entry name" value="PMEI"/>
    <property type="match status" value="1"/>
</dbReference>
<accession>A0A0K9P1J4</accession>
<dbReference type="InterPro" id="IPR011050">
    <property type="entry name" value="Pectin_lyase_fold/virulence"/>
</dbReference>
<evidence type="ECO:0000256" key="7">
    <source>
        <dbReference type="RuleBase" id="RU000589"/>
    </source>
</evidence>
<evidence type="ECO:0000256" key="3">
    <source>
        <dbReference type="ARBA" id="ARBA00007786"/>
    </source>
</evidence>
<dbReference type="GO" id="GO:0030599">
    <property type="term" value="F:pectinesterase activity"/>
    <property type="evidence" value="ECO:0000318"/>
    <property type="project" value="GO_Central"/>
</dbReference>
<dbReference type="Proteomes" id="UP000036987">
    <property type="component" value="Unassembled WGS sequence"/>
</dbReference>
<reference evidence="10" key="1">
    <citation type="journal article" date="2016" name="Nature">
        <title>The genome of the seagrass Zostera marina reveals angiosperm adaptation to the sea.</title>
        <authorList>
            <person name="Olsen J.L."/>
            <person name="Rouze P."/>
            <person name="Verhelst B."/>
            <person name="Lin Y.-C."/>
            <person name="Bayer T."/>
            <person name="Collen J."/>
            <person name="Dattolo E."/>
            <person name="De Paoli E."/>
            <person name="Dittami S."/>
            <person name="Maumus F."/>
            <person name="Michel G."/>
            <person name="Kersting A."/>
            <person name="Lauritano C."/>
            <person name="Lohaus R."/>
            <person name="Toepel M."/>
            <person name="Tonon T."/>
            <person name="Vanneste K."/>
            <person name="Amirebrahimi M."/>
            <person name="Brakel J."/>
            <person name="Bostroem C."/>
            <person name="Chovatia M."/>
            <person name="Grimwood J."/>
            <person name="Jenkins J.W."/>
            <person name="Jueterbock A."/>
            <person name="Mraz A."/>
            <person name="Stam W.T."/>
            <person name="Tice H."/>
            <person name="Bornberg-Bauer E."/>
            <person name="Green P.J."/>
            <person name="Pearson G.A."/>
            <person name="Procaccini G."/>
            <person name="Duarte C.M."/>
            <person name="Schmutz J."/>
            <person name="Reusch T.B.H."/>
            <person name="Van de Peer Y."/>
        </authorList>
    </citation>
    <scope>NUCLEOTIDE SEQUENCE [LARGE SCALE GENOMIC DNA]</scope>
    <source>
        <strain evidence="10">cv. Finnish</strain>
    </source>
</reference>
<dbReference type="Gene3D" id="2.160.20.10">
    <property type="entry name" value="Single-stranded right-handed beta-helix, Pectin lyase-like"/>
    <property type="match status" value="1"/>
</dbReference>
<sequence length="512" mass="55720">MTAAAATAVAFIIITIISGITSSLVPGDSLCFNSPNPSSCKLIVSDAIVSTDLSTSNHLHVVKKIIARSMNLSEVTISTATVDGRSSPAVADCTHLLELSFHRLFDSVTAIDAGEDEDVLTWLSSVLTYHETCLVGLRDSDLTPIKTGVMELKAMASAALAVFNSGKVTWEKDESYVSPSVAVIPPWITDEFPNGEHLHPDTVVDVTGKGSFRTVQDAVNAAPENSKRRYVIHVRKGKYKENVVVTRLKKNIMIVGDGMHRTIIIGHRNVVDGDTTFNSGTLISEGDNFILQDIAVRNIAGAAKHQAVAVRISGDKTVINRCLINAYQDTLYTHTNRQFVRDSIIAGTVDFIFGNAAVVFQNCKLISKLPMPHQKNVVTAQGRTDPNQNTGISIQLCQVIPSKNLAPVSGWIQSYLGRPWKKYSRTVYMESYIGGHIAAKGWLPWDGNFGLNTLFYGEYDNEGAGASTHGRVEWKGFKKMTDSSEATPFTVKSLIQGERWLGSTGVTFRSGL</sequence>
<evidence type="ECO:0000256" key="4">
    <source>
        <dbReference type="ARBA" id="ARBA00022801"/>
    </source>
</evidence>
<proteinExistence type="inferred from homology"/>
<evidence type="ECO:0000256" key="5">
    <source>
        <dbReference type="ARBA" id="ARBA00023085"/>
    </source>
</evidence>
<evidence type="ECO:0000259" key="8">
    <source>
        <dbReference type="SMART" id="SM00856"/>
    </source>
</evidence>
<dbReference type="EC" id="3.1.1.11" evidence="7"/>
<dbReference type="FunFam" id="2.160.20.10:FF:000001">
    <property type="entry name" value="Pectinesterase"/>
    <property type="match status" value="1"/>
</dbReference>
<dbReference type="SUPFAM" id="SSF101148">
    <property type="entry name" value="Plant invertase/pectin methylesterase inhibitor"/>
    <property type="match status" value="1"/>
</dbReference>
<dbReference type="InterPro" id="IPR035513">
    <property type="entry name" value="Invertase/methylesterase_inhib"/>
</dbReference>
<comment type="similarity">
    <text evidence="2">In the N-terminal section; belongs to the PMEI family.</text>
</comment>
<dbReference type="SMART" id="SM00856">
    <property type="entry name" value="PMEI"/>
    <property type="match status" value="1"/>
</dbReference>
<keyword evidence="10" id="KW-1185">Reference proteome</keyword>
<keyword evidence="5 7" id="KW-0063">Aspartyl esterase</keyword>
<comment type="pathway">
    <text evidence="1 7">Glycan metabolism; pectin degradation; 2-dehydro-3-deoxy-D-gluconate from pectin: step 1/5.</text>
</comment>
<dbReference type="SUPFAM" id="SSF51126">
    <property type="entry name" value="Pectin lyase-like"/>
    <property type="match status" value="1"/>
</dbReference>
<dbReference type="OrthoDB" id="2019149at2759"/>
<feature type="active site" evidence="6">
    <location>
        <position position="350"/>
    </location>
</feature>
<protein>
    <recommendedName>
        <fullName evidence="7">Pectinesterase</fullName>
        <ecNumber evidence="7">3.1.1.11</ecNumber>
    </recommendedName>
</protein>
<evidence type="ECO:0000313" key="10">
    <source>
        <dbReference type="Proteomes" id="UP000036987"/>
    </source>
</evidence>
<dbReference type="EMBL" id="LFYR01001411">
    <property type="protein sequence ID" value="KMZ62075.1"/>
    <property type="molecule type" value="Genomic_DNA"/>
</dbReference>
<dbReference type="STRING" id="29655.A0A0K9P1J4"/>
<evidence type="ECO:0000256" key="6">
    <source>
        <dbReference type="PROSITE-ProRule" id="PRU10040"/>
    </source>
</evidence>
<comment type="catalytic activity">
    <reaction evidence="7">
        <text>[(1-&gt;4)-alpha-D-galacturonosyl methyl ester](n) + n H2O = [(1-&gt;4)-alpha-D-galacturonosyl](n) + n methanol + n H(+)</text>
        <dbReference type="Rhea" id="RHEA:22380"/>
        <dbReference type="Rhea" id="RHEA-COMP:14570"/>
        <dbReference type="Rhea" id="RHEA-COMP:14573"/>
        <dbReference type="ChEBI" id="CHEBI:15377"/>
        <dbReference type="ChEBI" id="CHEBI:15378"/>
        <dbReference type="ChEBI" id="CHEBI:17790"/>
        <dbReference type="ChEBI" id="CHEBI:140522"/>
        <dbReference type="ChEBI" id="CHEBI:140523"/>
        <dbReference type="EC" id="3.1.1.11"/>
    </reaction>
</comment>
<dbReference type="GO" id="GO:0045490">
    <property type="term" value="P:pectin catabolic process"/>
    <property type="evidence" value="ECO:0007669"/>
    <property type="project" value="UniProtKB-UniRule"/>
</dbReference>
<comment type="similarity">
    <text evidence="3">In the C-terminal section; belongs to the pectinesterase family.</text>
</comment>
<evidence type="ECO:0000313" key="9">
    <source>
        <dbReference type="EMBL" id="KMZ62075.1"/>
    </source>
</evidence>
<dbReference type="PROSITE" id="PS00503">
    <property type="entry name" value="PECTINESTERASE_2"/>
    <property type="match status" value="1"/>
</dbReference>
<dbReference type="GO" id="GO:0042545">
    <property type="term" value="P:cell wall modification"/>
    <property type="evidence" value="ECO:0007669"/>
    <property type="project" value="UniProtKB-UniRule"/>
</dbReference>